<name>A0A4R4FH32_9FIRM</name>
<dbReference type="Pfam" id="PF22564">
    <property type="entry name" value="HAAS"/>
    <property type="match status" value="1"/>
</dbReference>
<keyword evidence="1" id="KW-1133">Transmembrane helix</keyword>
<dbReference type="AlphaFoldDB" id="A0A4R4FH32"/>
<proteinExistence type="predicted"/>
<keyword evidence="1" id="KW-0472">Membrane</keyword>
<protein>
    <submittedName>
        <fullName evidence="2">DUF1700 domain-containing protein</fullName>
    </submittedName>
</protein>
<organism evidence="2 3">
    <name type="scientific">Extibacter muris</name>
    <dbReference type="NCBI Taxonomy" id="1796622"/>
    <lineage>
        <taxon>Bacteria</taxon>
        <taxon>Bacillati</taxon>
        <taxon>Bacillota</taxon>
        <taxon>Clostridia</taxon>
        <taxon>Lachnospirales</taxon>
        <taxon>Lachnospiraceae</taxon>
        <taxon>Extibacter</taxon>
    </lineage>
</organism>
<evidence type="ECO:0000313" key="2">
    <source>
        <dbReference type="EMBL" id="TDA22841.1"/>
    </source>
</evidence>
<evidence type="ECO:0000313" key="3">
    <source>
        <dbReference type="Proteomes" id="UP000295710"/>
    </source>
</evidence>
<reference evidence="2 3" key="1">
    <citation type="journal article" date="2016" name="Nat. Microbiol.">
        <title>The Mouse Intestinal Bacterial Collection (miBC) provides host-specific insight into cultured diversity and functional potential of the gut microbiota.</title>
        <authorList>
            <person name="Lagkouvardos I."/>
            <person name="Pukall R."/>
            <person name="Abt B."/>
            <person name="Foesel B.U."/>
            <person name="Meier-Kolthoff J.P."/>
            <person name="Kumar N."/>
            <person name="Bresciani A."/>
            <person name="Martinez I."/>
            <person name="Just S."/>
            <person name="Ziegler C."/>
            <person name="Brugiroux S."/>
            <person name="Garzetti D."/>
            <person name="Wenning M."/>
            <person name="Bui T.P."/>
            <person name="Wang J."/>
            <person name="Hugenholtz F."/>
            <person name="Plugge C.M."/>
            <person name="Peterson D.A."/>
            <person name="Hornef M.W."/>
            <person name="Baines J.F."/>
            <person name="Smidt H."/>
            <person name="Walter J."/>
            <person name="Kristiansen K."/>
            <person name="Nielsen H.B."/>
            <person name="Haller D."/>
            <person name="Overmann J."/>
            <person name="Stecher B."/>
            <person name="Clavel T."/>
        </authorList>
    </citation>
    <scope>NUCLEOTIDE SEQUENCE [LARGE SCALE GENOMIC DNA]</scope>
    <source>
        <strain evidence="2 3">DSM 28560</strain>
    </source>
</reference>
<evidence type="ECO:0000256" key="1">
    <source>
        <dbReference type="SAM" id="Phobius"/>
    </source>
</evidence>
<dbReference type="Proteomes" id="UP000295710">
    <property type="component" value="Unassembled WGS sequence"/>
</dbReference>
<feature type="transmembrane region" description="Helical" evidence="1">
    <location>
        <begin position="72"/>
        <end position="97"/>
    </location>
</feature>
<feature type="transmembrane region" description="Helical" evidence="1">
    <location>
        <begin position="148"/>
        <end position="171"/>
    </location>
</feature>
<feature type="transmembrane region" description="Helical" evidence="1">
    <location>
        <begin position="103"/>
        <end position="136"/>
    </location>
</feature>
<keyword evidence="1" id="KW-0812">Transmembrane</keyword>
<sequence length="190" mass="20415">MKSLEHGLRRLPKEDYDRAISYFEEYFEDAGSENEEQAIEDLGSPALAADQIIRDFAVENAQKPTKNMKRSFSAVWVGILALFAAPIGLPLAFAAAALGLSFVLVIVSLIFAVFCTALAFAASSVPAVVIGIWFLFTSPANGIATIGAGLVGAGIAIWVVMGCIALCRWFLNTMTKLFGRIAKGGNRHEK</sequence>
<accession>A0A4R4FH32</accession>
<gene>
    <name evidence="2" type="ORF">E1963_04315</name>
</gene>
<comment type="caution">
    <text evidence="2">The sequence shown here is derived from an EMBL/GenBank/DDBJ whole genome shotgun (WGS) entry which is preliminary data.</text>
</comment>
<keyword evidence="3" id="KW-1185">Reference proteome</keyword>
<dbReference type="EMBL" id="SMMX01000003">
    <property type="protein sequence ID" value="TDA22841.1"/>
    <property type="molecule type" value="Genomic_DNA"/>
</dbReference>